<protein>
    <submittedName>
        <fullName evidence="4">C1 family peptidase</fullName>
    </submittedName>
</protein>
<dbReference type="InterPro" id="IPR038765">
    <property type="entry name" value="Papain-like_cys_pep_sf"/>
</dbReference>
<dbReference type="InterPro" id="IPR004134">
    <property type="entry name" value="Peptidase_C1B"/>
</dbReference>
<dbReference type="Proteomes" id="UP001500027">
    <property type="component" value="Unassembled WGS sequence"/>
</dbReference>
<keyword evidence="2" id="KW-0378">Hydrolase</keyword>
<sequence>MCFSQHYEFETVIDLEATDVISQGKTGTCWSFSASSFLESEIMRISGKKIDLSEMYNVRHTYPKKAWNYVMRQGKTQFSEGGLAHDVINSIREFGLVPNDVYSGLKNENENHNHSELVSELNKVLDEYIADSKDYKTDWKEDIETILNNHLGENVSAFNYEGINYTPLSFLEFTNINPNDYISITSFNHVPYHSEFILNIPDNFSNGKFLNVPLDELVSITNTALKNGFSIELDCDVSEKTFSSKYGIAVIPENELESTEALKTIMKEKSITQELRQQEFENYNTTDDHLMHITGLLKDQNGVLFYKVKNSWGKNSERVGNDGYIYMSEAYFKLKTISIMVHKDPLNYILYKKTSWN</sequence>
<dbReference type="PANTHER" id="PTHR10363">
    <property type="entry name" value="BLEOMYCIN HYDROLASE"/>
    <property type="match status" value="1"/>
</dbReference>
<name>A0ABP8EDV0_9FLAO</name>
<keyword evidence="5" id="KW-1185">Reference proteome</keyword>
<organism evidence="4 5">
    <name type="scientific">Hyunsoonleella aestuarii</name>
    <dbReference type="NCBI Taxonomy" id="912802"/>
    <lineage>
        <taxon>Bacteria</taxon>
        <taxon>Pseudomonadati</taxon>
        <taxon>Bacteroidota</taxon>
        <taxon>Flavobacteriia</taxon>
        <taxon>Flavobacteriales</taxon>
        <taxon>Flavobacteriaceae</taxon>
    </lineage>
</organism>
<evidence type="ECO:0000256" key="2">
    <source>
        <dbReference type="ARBA" id="ARBA00022801"/>
    </source>
</evidence>
<evidence type="ECO:0000256" key="3">
    <source>
        <dbReference type="ARBA" id="ARBA00022807"/>
    </source>
</evidence>
<dbReference type="EMBL" id="BAABAV010000003">
    <property type="protein sequence ID" value="GAA4270418.1"/>
    <property type="molecule type" value="Genomic_DNA"/>
</dbReference>
<dbReference type="SUPFAM" id="SSF54001">
    <property type="entry name" value="Cysteine proteinases"/>
    <property type="match status" value="1"/>
</dbReference>
<keyword evidence="1" id="KW-0645">Protease</keyword>
<keyword evidence="3" id="KW-0788">Thiol protease</keyword>
<evidence type="ECO:0000313" key="5">
    <source>
        <dbReference type="Proteomes" id="UP001500027"/>
    </source>
</evidence>
<dbReference type="PROSITE" id="PS00139">
    <property type="entry name" value="THIOL_PROTEASE_CYS"/>
    <property type="match status" value="1"/>
</dbReference>
<evidence type="ECO:0000313" key="4">
    <source>
        <dbReference type="EMBL" id="GAA4270418.1"/>
    </source>
</evidence>
<gene>
    <name evidence="4" type="ORF">GCM10022257_25190</name>
</gene>
<comment type="caution">
    <text evidence="4">The sequence shown here is derived from an EMBL/GenBank/DDBJ whole genome shotgun (WGS) entry which is preliminary data.</text>
</comment>
<reference evidence="5" key="1">
    <citation type="journal article" date="2019" name="Int. J. Syst. Evol. Microbiol.">
        <title>The Global Catalogue of Microorganisms (GCM) 10K type strain sequencing project: providing services to taxonomists for standard genome sequencing and annotation.</title>
        <authorList>
            <consortium name="The Broad Institute Genomics Platform"/>
            <consortium name="The Broad Institute Genome Sequencing Center for Infectious Disease"/>
            <person name="Wu L."/>
            <person name="Ma J."/>
        </authorList>
    </citation>
    <scope>NUCLEOTIDE SEQUENCE [LARGE SCALE GENOMIC DNA]</scope>
    <source>
        <strain evidence="5">JCM 17452</strain>
    </source>
</reference>
<dbReference type="PANTHER" id="PTHR10363:SF2">
    <property type="entry name" value="BLEOMYCIN HYDROLASE"/>
    <property type="match status" value="1"/>
</dbReference>
<dbReference type="Pfam" id="PF03051">
    <property type="entry name" value="Peptidase_C1_2"/>
    <property type="match status" value="1"/>
</dbReference>
<dbReference type="Gene3D" id="3.90.70.10">
    <property type="entry name" value="Cysteine proteinases"/>
    <property type="match status" value="1"/>
</dbReference>
<accession>A0ABP8EDV0</accession>
<dbReference type="InterPro" id="IPR000169">
    <property type="entry name" value="Pept_cys_AS"/>
</dbReference>
<proteinExistence type="predicted"/>
<evidence type="ECO:0000256" key="1">
    <source>
        <dbReference type="ARBA" id="ARBA00022670"/>
    </source>
</evidence>